<evidence type="ECO:0000256" key="2">
    <source>
        <dbReference type="ARBA" id="ARBA00045876"/>
    </source>
</evidence>
<dbReference type="InterPro" id="IPR016024">
    <property type="entry name" value="ARM-type_fold"/>
</dbReference>
<reference evidence="4 5" key="1">
    <citation type="submission" date="2019-08" db="EMBL/GenBank/DDBJ databases">
        <title>Deep-cultivation of Planctomycetes and their phenomic and genomic characterization uncovers novel biology.</title>
        <authorList>
            <person name="Wiegand S."/>
            <person name="Jogler M."/>
            <person name="Boedeker C."/>
            <person name="Pinto D."/>
            <person name="Vollmers J."/>
            <person name="Rivas-Marin E."/>
            <person name="Kohn T."/>
            <person name="Peeters S.H."/>
            <person name="Heuer A."/>
            <person name="Rast P."/>
            <person name="Oberbeckmann S."/>
            <person name="Bunk B."/>
            <person name="Jeske O."/>
            <person name="Meyerdierks A."/>
            <person name="Storesund J.E."/>
            <person name="Kallscheuer N."/>
            <person name="Luecker S."/>
            <person name="Lage O.M."/>
            <person name="Pohl T."/>
            <person name="Merkel B.J."/>
            <person name="Hornburger P."/>
            <person name="Mueller R.-W."/>
            <person name="Bruemmer F."/>
            <person name="Labrenz M."/>
            <person name="Spormann A.M."/>
            <person name="Op den Camp H."/>
            <person name="Overmann J."/>
            <person name="Amann R."/>
            <person name="Jetten M.S.M."/>
            <person name="Mascher T."/>
            <person name="Medema M.H."/>
            <person name="Devos D.P."/>
            <person name="Kaster A.-K."/>
            <person name="Ovreas L."/>
            <person name="Rohde M."/>
            <person name="Galperin M.Y."/>
            <person name="Jogler C."/>
        </authorList>
    </citation>
    <scope>NUCLEOTIDE SEQUENCE [LARGE SCALE GENOMIC DNA]</scope>
    <source>
        <strain evidence="4 5">OJF2</strain>
    </source>
</reference>
<keyword evidence="4" id="KW-0456">Lyase</keyword>
<organism evidence="4 5">
    <name type="scientific">Aquisphaera giovannonii</name>
    <dbReference type="NCBI Taxonomy" id="406548"/>
    <lineage>
        <taxon>Bacteria</taxon>
        <taxon>Pseudomonadati</taxon>
        <taxon>Planctomycetota</taxon>
        <taxon>Planctomycetia</taxon>
        <taxon>Isosphaerales</taxon>
        <taxon>Isosphaeraceae</taxon>
        <taxon>Aquisphaera</taxon>
    </lineage>
</organism>
<comment type="function">
    <text evidence="2">Catalyzes the hydroxylation of the N(6)-(4-aminobutyl)-L-lysine intermediate produced by deoxyhypusine synthase/DHPS on a critical lysine of the eukaryotic translation initiation factor 5A/eIF-5A. This is the second step of the post-translational modification of that lysine into an unusual amino acid residue named hypusine. Hypusination is unique to mature eIF-5A factor and is essential for its function.</text>
</comment>
<dbReference type="KEGG" id="agv:OJF2_56180"/>
<dbReference type="AlphaFoldDB" id="A0A5B9W935"/>
<proteinExistence type="predicted"/>
<dbReference type="Proteomes" id="UP000324233">
    <property type="component" value="Chromosome"/>
</dbReference>
<name>A0A5B9W935_9BACT</name>
<dbReference type="SMART" id="SM00567">
    <property type="entry name" value="EZ_HEAT"/>
    <property type="match status" value="15"/>
</dbReference>
<dbReference type="OrthoDB" id="207906at2"/>
<evidence type="ECO:0000313" key="4">
    <source>
        <dbReference type="EMBL" id="QEH37033.1"/>
    </source>
</evidence>
<protein>
    <submittedName>
        <fullName evidence="4">Putative lyase</fullName>
    </submittedName>
</protein>
<dbReference type="Gene3D" id="1.25.10.10">
    <property type="entry name" value="Leucine-rich Repeat Variant"/>
    <property type="match status" value="8"/>
</dbReference>
<dbReference type="InterPro" id="IPR000357">
    <property type="entry name" value="HEAT"/>
</dbReference>
<dbReference type="Pfam" id="PF02985">
    <property type="entry name" value="HEAT"/>
    <property type="match status" value="1"/>
</dbReference>
<dbReference type="InterPro" id="IPR004155">
    <property type="entry name" value="PBS_lyase_HEAT"/>
</dbReference>
<evidence type="ECO:0000256" key="1">
    <source>
        <dbReference type="ARBA" id="ARBA00022737"/>
    </source>
</evidence>
<dbReference type="PANTHER" id="PTHR12697">
    <property type="entry name" value="PBS LYASE HEAT-LIKE PROTEIN"/>
    <property type="match status" value="1"/>
</dbReference>
<dbReference type="PANTHER" id="PTHR12697:SF5">
    <property type="entry name" value="DEOXYHYPUSINE HYDROXYLASE"/>
    <property type="match status" value="1"/>
</dbReference>
<keyword evidence="1" id="KW-0677">Repeat</keyword>
<sequence>MSRSPFCIIVLAVLTVVATRGRLAADDAEPSRLAEALSKGDAGARLGTLSQIARFGHLAIPIVPHVARRLSDADPRVRAAAAKLLRQIGPDASAASGALLARLDDPDRRVRVEAARALGRIPAEPSRLTRLVIDAARKDPEGLSDVAVDLLADVGTEVVPTAQALLAEKDTALILLGIKVLQRIGPAAAPAVGSLTEVGRRPERVVREQAAWALARCGPAALAPLTAALRDRDPRVRGVAARGLELMAFRAAEAIPALIDALGDPVPPDDPRPPPVDGFEEDPDFPLPRGCQAALAAIGPPALRVLVARLESNEPRERLPAMEAIGAFGPAGRGAVPALGHLLVKPGTRVEAAATLGRIGFPARAVVPRLIPAAKNRDPMLRRRALLALGQMASGTEPPGEAHRQAMLGALADADARVRLAAVRALNHVSLIPPKELLPLLTDPDSEVRRAAVQALRAGRNEDASMVRQMQDRGDDPDRRVRKAAVVAWLWGPRPELRDMLARLDSVEPEIRGEVASRLAQIEPFELPCFPPYQPTRGDLPASLFSRVNGAGDALRARLQDPNRRVRTGVVYALSALPNEAAVTVPMLIDRLGDPAPLVRLAAATVLGRLGPAARDAVPALLAHVDDVGDGSDLMLTLPRHATSSIAAIRPEEASRAYARLIDLLVDPRPHVRRAAQWAVNSHLRPMMGMLLAVLEDPQAVPSRRRGVARFFAYSDGLLEQDGSTPIRDLRTDRLLPALREIVFDLDEEDDERRQALARVRELTTQPEASTRLVLDAFGRARIRLPDLSSLLNPRRALSLATLDEGLRDPDPAVRTIAAYLVGVPAEQAPGGDERRRVGDDLIALLDDPDPQVRWAAALSISLRNIEPEQAHRAIDRLRAVLRDGTTRLRPGSWYFTIQDLAERLPDEIRIAGRADSPKLRCVAATALYEFWELGEVTSSIPELLAALKDGDPLARLSAVHTLGAFEGKAQPAVAALNGCLAEPGDFMGCPNEEGEPTEEFDGGLIRKWSAWALGEIGEPARSAVPSLIRTMDDPNPVVREAAAEALGKLAPFNVAAPTALTRALHDRFDPRRLEAAVTALAGAGSAGIAVLVGELRSDDPETCVLAANALLQATDEAATVLPALRIAADSEDFALREAADRAIKQLKDEEKPGGPRNDDEDRLKEEPR</sequence>
<keyword evidence="5" id="KW-1185">Reference proteome</keyword>
<dbReference type="InterPro" id="IPR021133">
    <property type="entry name" value="HEAT_type_2"/>
</dbReference>
<dbReference type="GO" id="GO:0016829">
    <property type="term" value="F:lyase activity"/>
    <property type="evidence" value="ECO:0007669"/>
    <property type="project" value="UniProtKB-KW"/>
</dbReference>
<feature type="region of interest" description="Disordered" evidence="3">
    <location>
        <begin position="1145"/>
        <end position="1169"/>
    </location>
</feature>
<dbReference type="GO" id="GO:0016491">
    <property type="term" value="F:oxidoreductase activity"/>
    <property type="evidence" value="ECO:0007669"/>
    <property type="project" value="TreeGrafter"/>
</dbReference>
<dbReference type="SUPFAM" id="SSF48371">
    <property type="entry name" value="ARM repeat"/>
    <property type="match status" value="3"/>
</dbReference>
<evidence type="ECO:0000313" key="5">
    <source>
        <dbReference type="Proteomes" id="UP000324233"/>
    </source>
</evidence>
<dbReference type="Pfam" id="PF13646">
    <property type="entry name" value="HEAT_2"/>
    <property type="match status" value="6"/>
</dbReference>
<evidence type="ECO:0000256" key="3">
    <source>
        <dbReference type="SAM" id="MobiDB-lite"/>
    </source>
</evidence>
<dbReference type="RefSeq" id="WP_148596648.1">
    <property type="nucleotide sequence ID" value="NZ_CP042997.1"/>
</dbReference>
<dbReference type="InterPro" id="IPR011989">
    <property type="entry name" value="ARM-like"/>
</dbReference>
<dbReference type="EMBL" id="CP042997">
    <property type="protein sequence ID" value="QEH37033.1"/>
    <property type="molecule type" value="Genomic_DNA"/>
</dbReference>
<accession>A0A5B9W935</accession>
<gene>
    <name evidence="4" type="ORF">OJF2_56180</name>
</gene>
<dbReference type="PROSITE" id="PS50077">
    <property type="entry name" value="HEAT_REPEAT"/>
    <property type="match status" value="3"/>
</dbReference>